<feature type="domain" description="DUF4349" evidence="5">
    <location>
        <begin position="63"/>
        <end position="273"/>
    </location>
</feature>
<keyword evidence="3" id="KW-0472">Membrane</keyword>
<proteinExistence type="predicted"/>
<feature type="region of interest" description="Disordered" evidence="2">
    <location>
        <begin position="279"/>
        <end position="344"/>
    </location>
</feature>
<dbReference type="Proteomes" id="UP000886751">
    <property type="component" value="Unassembled WGS sequence"/>
</dbReference>
<feature type="signal peptide" evidence="4">
    <location>
        <begin position="1"/>
        <end position="26"/>
    </location>
</feature>
<sequence>MTKRIRRLTAALLAAALLAGCGGSDSGSNTASYDAVAEESLALASGGTESALLPDTATGESAQKIIYRADLYMESTDFDAAQDTLLDAVDAAGAWLEYSYQSGSAKEQDRRVEYTVRVPVENYSAFLEQAGQAGSVLNLSENAEDVTSEYIDVDARITSLEAQRDRLNELAAQAETTADLLEIENQLSNVQYQLESYTQQMRALEGKITYSTVDISLEEVAVLTPTGVTFGARLADAFGGGWRMFVDFVQGLVLTLVYLWPLLVIAAVVVGVVLVQRRKHPRPPKPPKPGKKAPAPPAQYGLPDAPAANAPPQSGKPDAPKNPDAPQDAPAAPAETPEPPKPKY</sequence>
<reference evidence="6" key="1">
    <citation type="journal article" date="2021" name="PeerJ">
        <title>Extensive microbial diversity within the chicken gut microbiome revealed by metagenomics and culture.</title>
        <authorList>
            <person name="Gilroy R."/>
            <person name="Ravi A."/>
            <person name="Getino M."/>
            <person name="Pursley I."/>
            <person name="Horton D.L."/>
            <person name="Alikhan N.F."/>
            <person name="Baker D."/>
            <person name="Gharbi K."/>
            <person name="Hall N."/>
            <person name="Watson M."/>
            <person name="Adriaenssens E.M."/>
            <person name="Foster-Nyarko E."/>
            <person name="Jarju S."/>
            <person name="Secka A."/>
            <person name="Antonio M."/>
            <person name="Oren A."/>
            <person name="Chaudhuri R.R."/>
            <person name="La Ragione R."/>
            <person name="Hildebrand F."/>
            <person name="Pallen M.J."/>
        </authorList>
    </citation>
    <scope>NUCLEOTIDE SEQUENCE</scope>
    <source>
        <strain evidence="6">ChiHecec2B26-7398</strain>
    </source>
</reference>
<evidence type="ECO:0000313" key="6">
    <source>
        <dbReference type="EMBL" id="HIX95633.1"/>
    </source>
</evidence>
<dbReference type="Pfam" id="PF14257">
    <property type="entry name" value="DUF4349"/>
    <property type="match status" value="1"/>
</dbReference>
<keyword evidence="1" id="KW-0175">Coiled coil</keyword>
<protein>
    <submittedName>
        <fullName evidence="6">DUF4349 domain-containing protein</fullName>
    </submittedName>
</protein>
<keyword evidence="4" id="KW-0732">Signal</keyword>
<reference evidence="6" key="2">
    <citation type="submission" date="2021-04" db="EMBL/GenBank/DDBJ databases">
        <authorList>
            <person name="Gilroy R."/>
        </authorList>
    </citation>
    <scope>NUCLEOTIDE SEQUENCE</scope>
    <source>
        <strain evidence="6">ChiHecec2B26-7398</strain>
    </source>
</reference>
<feature type="transmembrane region" description="Helical" evidence="3">
    <location>
        <begin position="252"/>
        <end position="275"/>
    </location>
</feature>
<name>A0A9D2BVG5_9FIRM</name>
<feature type="compositionally biased region" description="Basic residues" evidence="2">
    <location>
        <begin position="279"/>
        <end position="291"/>
    </location>
</feature>
<evidence type="ECO:0000256" key="2">
    <source>
        <dbReference type="SAM" id="MobiDB-lite"/>
    </source>
</evidence>
<organism evidence="6 7">
    <name type="scientific">Candidatus Gemmiger excrementipullorum</name>
    <dbReference type="NCBI Taxonomy" id="2838610"/>
    <lineage>
        <taxon>Bacteria</taxon>
        <taxon>Bacillati</taxon>
        <taxon>Bacillota</taxon>
        <taxon>Clostridia</taxon>
        <taxon>Eubacteriales</taxon>
        <taxon>Gemmiger</taxon>
    </lineage>
</organism>
<evidence type="ECO:0000259" key="5">
    <source>
        <dbReference type="Pfam" id="PF14257"/>
    </source>
</evidence>
<dbReference type="PROSITE" id="PS51257">
    <property type="entry name" value="PROKAR_LIPOPROTEIN"/>
    <property type="match status" value="1"/>
</dbReference>
<accession>A0A9D2BVG5</accession>
<dbReference type="InterPro" id="IPR025645">
    <property type="entry name" value="DUF4349"/>
</dbReference>
<comment type="caution">
    <text evidence="6">The sequence shown here is derived from an EMBL/GenBank/DDBJ whole genome shotgun (WGS) entry which is preliminary data.</text>
</comment>
<keyword evidence="3" id="KW-0812">Transmembrane</keyword>
<gene>
    <name evidence="6" type="ORF">H9846_09270</name>
</gene>
<dbReference type="AlphaFoldDB" id="A0A9D2BVG5"/>
<evidence type="ECO:0000256" key="1">
    <source>
        <dbReference type="SAM" id="Coils"/>
    </source>
</evidence>
<evidence type="ECO:0000256" key="3">
    <source>
        <dbReference type="SAM" id="Phobius"/>
    </source>
</evidence>
<feature type="compositionally biased region" description="Low complexity" evidence="2">
    <location>
        <begin position="322"/>
        <end position="335"/>
    </location>
</feature>
<feature type="chain" id="PRO_5039154780" evidence="4">
    <location>
        <begin position="27"/>
        <end position="344"/>
    </location>
</feature>
<evidence type="ECO:0000256" key="4">
    <source>
        <dbReference type="SAM" id="SignalP"/>
    </source>
</evidence>
<keyword evidence="3" id="KW-1133">Transmembrane helix</keyword>
<dbReference type="EMBL" id="DXEI01000138">
    <property type="protein sequence ID" value="HIX95633.1"/>
    <property type="molecule type" value="Genomic_DNA"/>
</dbReference>
<evidence type="ECO:0000313" key="7">
    <source>
        <dbReference type="Proteomes" id="UP000886751"/>
    </source>
</evidence>
<feature type="coiled-coil region" evidence="1">
    <location>
        <begin position="157"/>
        <end position="207"/>
    </location>
</feature>